<evidence type="ECO:0000256" key="2">
    <source>
        <dbReference type="ARBA" id="ARBA00001966"/>
    </source>
</evidence>
<dbReference type="InterPro" id="IPR051793">
    <property type="entry name" value="NADH:flavin_oxidoreductase"/>
</dbReference>
<keyword evidence="9" id="KW-0411">Iron-sulfur</keyword>
<feature type="domain" description="FAD/NAD(P)-binding" evidence="11">
    <location>
        <begin position="384"/>
        <end position="610"/>
    </location>
</feature>
<gene>
    <name evidence="12" type="ORF">DDT42_01847</name>
</gene>
<dbReference type="AlphaFoldDB" id="A0A9E2BI42"/>
<reference evidence="12 13" key="1">
    <citation type="journal article" date="2021" name="bioRxiv">
        <title>Unique metabolic strategies in Hadean analogues reveal hints for primordial physiology.</title>
        <authorList>
            <person name="Nobu M.K."/>
            <person name="Nakai R."/>
            <person name="Tamazawa S."/>
            <person name="Mori H."/>
            <person name="Toyoda A."/>
            <person name="Ijiri A."/>
            <person name="Suzuki S."/>
            <person name="Kurokawa K."/>
            <person name="Kamagata Y."/>
            <person name="Tamaki H."/>
        </authorList>
    </citation>
    <scope>NUCLEOTIDE SEQUENCE [LARGE SCALE GENOMIC DNA]</scope>
    <source>
        <strain evidence="12">BS525</strain>
    </source>
</reference>
<evidence type="ECO:0000256" key="9">
    <source>
        <dbReference type="ARBA" id="ARBA00023014"/>
    </source>
</evidence>
<evidence type="ECO:0000313" key="12">
    <source>
        <dbReference type="EMBL" id="MBT9145968.1"/>
    </source>
</evidence>
<dbReference type="Pfam" id="PF07992">
    <property type="entry name" value="Pyr_redox_2"/>
    <property type="match status" value="1"/>
</dbReference>
<dbReference type="Gene3D" id="3.50.50.60">
    <property type="entry name" value="FAD/NAD(P)-binding domain"/>
    <property type="match status" value="1"/>
</dbReference>
<dbReference type="PANTHER" id="PTHR42917:SF2">
    <property type="entry name" value="2,4-DIENOYL-COA REDUCTASE [(2E)-ENOYL-COA-PRODUCING]"/>
    <property type="match status" value="1"/>
</dbReference>
<dbReference type="InterPro" id="IPR001155">
    <property type="entry name" value="OxRdtase_FMN_N"/>
</dbReference>
<comment type="caution">
    <text evidence="12">The sequence shown here is derived from an EMBL/GenBank/DDBJ whole genome shotgun (WGS) entry which is preliminary data.</text>
</comment>
<dbReference type="PRINTS" id="PR00469">
    <property type="entry name" value="PNDRDTASEII"/>
</dbReference>
<proteinExistence type="inferred from homology"/>
<dbReference type="InterPro" id="IPR013785">
    <property type="entry name" value="Aldolase_TIM"/>
</dbReference>
<evidence type="ECO:0000256" key="5">
    <source>
        <dbReference type="ARBA" id="ARBA00022643"/>
    </source>
</evidence>
<comment type="cofactor">
    <cofactor evidence="2">
        <name>[4Fe-4S] cluster</name>
        <dbReference type="ChEBI" id="CHEBI:49883"/>
    </cofactor>
</comment>
<accession>A0A9E2BI42</accession>
<name>A0A9E2BI42_PSYF1</name>
<evidence type="ECO:0000259" key="10">
    <source>
        <dbReference type="Pfam" id="PF00724"/>
    </source>
</evidence>
<sequence length="646" mass="71072">MNKPFEKLFEPGQIGKMKIKNRIVMPPMVMNYAGLNGEVTDTMINYYQERARGGVGLIIVEATEVDYPNGLATAIPLAIHQDRYIAGLNRLVQAIHMYGAKAALQLHHGGRQAFIMEGQQPVAPSPIPCKVKQTLPRKLTIKEIEVLVEKFSQATLRAKTAGFDAIQIHGAHGYLITQFMSPYTNKRQDKYGGTFKKRMRFPLEIIQRTRELVGNDFPIIFRISADEFVKGGLTLEDSKHIAKTLEEAGINAIDVSAGIYESLFKIIEPMSYPEGWRVYLAEEIKKIVSIPVITVGQIRSPEFAESIIAKGKADFVALGRALIADPYWPQKARENKVNEIRHCLSCNIGCLGRIFSSLPAACTVNAQVGREKEFGIKLAEKKKKIMVVGGGPAGMEAARVASLRGHEVTLYEKNRQLGGQLIVAAASPGKDKISHLNKYYSGQLKKAGVKIILDRKVDERLVEEVKPDVLIIATGSEPFIPDIPGISGKNVLVYQDVLSGKVKVLGEKVVVAGGGMVGCDTALYLASQGKKVIIVEKQEALAMDMEITNRLDLILESLPKAGVQFLLNRTIAEISEKGIMTLDRQRKKFFIEADKVVIALGTKSVDALEKKARNIVSEVHIIGDSKKPRQIIDAIFEGAVVAQSLI</sequence>
<dbReference type="GO" id="GO:0010181">
    <property type="term" value="F:FMN binding"/>
    <property type="evidence" value="ECO:0007669"/>
    <property type="project" value="InterPro"/>
</dbReference>
<comment type="cofactor">
    <cofactor evidence="1">
        <name>FMN</name>
        <dbReference type="ChEBI" id="CHEBI:58210"/>
    </cofactor>
</comment>
<dbReference type="Proteomes" id="UP000811545">
    <property type="component" value="Unassembled WGS sequence"/>
</dbReference>
<dbReference type="InterPro" id="IPR036188">
    <property type="entry name" value="FAD/NAD-bd_sf"/>
</dbReference>
<evidence type="ECO:0000313" key="13">
    <source>
        <dbReference type="Proteomes" id="UP000811545"/>
    </source>
</evidence>
<dbReference type="GO" id="GO:0016491">
    <property type="term" value="F:oxidoreductase activity"/>
    <property type="evidence" value="ECO:0007669"/>
    <property type="project" value="UniProtKB-KW"/>
</dbReference>
<protein>
    <submittedName>
        <fullName evidence="12">NADH oxidase</fullName>
        <ecNumber evidence="12">1.-.-.-</ecNumber>
    </submittedName>
</protein>
<dbReference type="GO" id="GO:0046872">
    <property type="term" value="F:metal ion binding"/>
    <property type="evidence" value="ECO:0007669"/>
    <property type="project" value="UniProtKB-KW"/>
</dbReference>
<dbReference type="SUPFAM" id="SSF51395">
    <property type="entry name" value="FMN-linked oxidoreductases"/>
    <property type="match status" value="1"/>
</dbReference>
<dbReference type="EMBL" id="QLTW01000246">
    <property type="protein sequence ID" value="MBT9145968.1"/>
    <property type="molecule type" value="Genomic_DNA"/>
</dbReference>
<dbReference type="CDD" id="cd02803">
    <property type="entry name" value="OYE_like_FMN_family"/>
    <property type="match status" value="1"/>
</dbReference>
<dbReference type="Gene3D" id="3.20.20.70">
    <property type="entry name" value="Aldolase class I"/>
    <property type="match status" value="1"/>
</dbReference>
<organism evidence="12 13">
    <name type="scientific">Psychracetigena formicireducens</name>
    <dbReference type="NCBI Taxonomy" id="2986056"/>
    <lineage>
        <taxon>Bacteria</taxon>
        <taxon>Bacillati</taxon>
        <taxon>Candidatus Lithacetigenota</taxon>
        <taxon>Candidatus Psychracetigena</taxon>
    </lineage>
</organism>
<dbReference type="PRINTS" id="PR00368">
    <property type="entry name" value="FADPNR"/>
</dbReference>
<keyword evidence="8" id="KW-0408">Iron</keyword>
<comment type="similarity">
    <text evidence="3">In the N-terminal section; belongs to the NADH:flavin oxidoreductase/NADH oxidase family.</text>
</comment>
<evidence type="ECO:0000256" key="1">
    <source>
        <dbReference type="ARBA" id="ARBA00001917"/>
    </source>
</evidence>
<evidence type="ECO:0000256" key="8">
    <source>
        <dbReference type="ARBA" id="ARBA00023004"/>
    </source>
</evidence>
<dbReference type="EC" id="1.-.-.-" evidence="12"/>
<feature type="domain" description="NADH:flavin oxidoreductase/NADH oxidase N-terminal" evidence="10">
    <location>
        <begin position="7"/>
        <end position="336"/>
    </location>
</feature>
<keyword evidence="4" id="KW-0285">Flavoprotein</keyword>
<evidence type="ECO:0000256" key="4">
    <source>
        <dbReference type="ARBA" id="ARBA00022630"/>
    </source>
</evidence>
<evidence type="ECO:0000256" key="6">
    <source>
        <dbReference type="ARBA" id="ARBA00022723"/>
    </source>
</evidence>
<dbReference type="Pfam" id="PF00724">
    <property type="entry name" value="Oxidored_FMN"/>
    <property type="match status" value="1"/>
</dbReference>
<evidence type="ECO:0000256" key="7">
    <source>
        <dbReference type="ARBA" id="ARBA00023002"/>
    </source>
</evidence>
<keyword evidence="5" id="KW-0288">FMN</keyword>
<dbReference type="GO" id="GO:0051536">
    <property type="term" value="F:iron-sulfur cluster binding"/>
    <property type="evidence" value="ECO:0007669"/>
    <property type="project" value="UniProtKB-KW"/>
</dbReference>
<dbReference type="PANTHER" id="PTHR42917">
    <property type="entry name" value="2,4-DIENOYL-COA REDUCTASE"/>
    <property type="match status" value="1"/>
</dbReference>
<keyword evidence="7 12" id="KW-0560">Oxidoreductase</keyword>
<evidence type="ECO:0000256" key="3">
    <source>
        <dbReference type="ARBA" id="ARBA00011048"/>
    </source>
</evidence>
<keyword evidence="6" id="KW-0479">Metal-binding</keyword>
<dbReference type="SUPFAM" id="SSF51905">
    <property type="entry name" value="FAD/NAD(P)-binding domain"/>
    <property type="match status" value="1"/>
</dbReference>
<evidence type="ECO:0000259" key="11">
    <source>
        <dbReference type="Pfam" id="PF07992"/>
    </source>
</evidence>
<dbReference type="Gene3D" id="3.40.50.720">
    <property type="entry name" value="NAD(P)-binding Rossmann-like Domain"/>
    <property type="match status" value="1"/>
</dbReference>
<dbReference type="InterPro" id="IPR023753">
    <property type="entry name" value="FAD/NAD-binding_dom"/>
</dbReference>